<feature type="transmembrane region" description="Helical" evidence="6">
    <location>
        <begin position="71"/>
        <end position="92"/>
    </location>
</feature>
<gene>
    <name evidence="7" type="ORF">METZ01_LOCUS66673</name>
</gene>
<dbReference type="InterPro" id="IPR011743">
    <property type="entry name" value="Caa3_sub_IV"/>
</dbReference>
<dbReference type="Pfam" id="PF03626">
    <property type="entry name" value="COX4_pro"/>
    <property type="match status" value="1"/>
</dbReference>
<evidence type="ECO:0000256" key="2">
    <source>
        <dbReference type="ARBA" id="ARBA00022475"/>
    </source>
</evidence>
<name>A0A381TDI9_9ZZZZ</name>
<evidence type="ECO:0008006" key="8">
    <source>
        <dbReference type="Google" id="ProtNLM"/>
    </source>
</evidence>
<evidence type="ECO:0000256" key="1">
    <source>
        <dbReference type="ARBA" id="ARBA00004651"/>
    </source>
</evidence>
<evidence type="ECO:0000313" key="7">
    <source>
        <dbReference type="EMBL" id="SVA13819.1"/>
    </source>
</evidence>
<keyword evidence="4 6" id="KW-1133">Transmembrane helix</keyword>
<keyword evidence="3 6" id="KW-0812">Transmembrane</keyword>
<dbReference type="GO" id="GO:0005886">
    <property type="term" value="C:plasma membrane"/>
    <property type="evidence" value="ECO:0007669"/>
    <property type="project" value="UniProtKB-SubCell"/>
</dbReference>
<feature type="transmembrane region" description="Helical" evidence="6">
    <location>
        <begin position="38"/>
        <end position="64"/>
    </location>
</feature>
<keyword evidence="2" id="KW-1003">Cell membrane</keyword>
<sequence length="118" mass="12591">MSGSPEEVKKHIGVYLKVAGALGVGTVVTVLASFLDVAIALGIVIALIIALTKGSLVVAFFMHLLEERSKAILWTLALTATFWFFLMLLPLFTMSDHIGTPKTLSNADAAEAHAEEAH</sequence>
<feature type="transmembrane region" description="Helical" evidence="6">
    <location>
        <begin position="12"/>
        <end position="32"/>
    </location>
</feature>
<accession>A0A381TDI9</accession>
<comment type="subcellular location">
    <subcellularLocation>
        <location evidence="1">Cell membrane</location>
        <topology evidence="1">Multi-pass membrane protein</topology>
    </subcellularLocation>
</comment>
<evidence type="ECO:0000256" key="4">
    <source>
        <dbReference type="ARBA" id="ARBA00022989"/>
    </source>
</evidence>
<dbReference type="InterPro" id="IPR005171">
    <property type="entry name" value="Cyt_c_oxidase_su4_prok"/>
</dbReference>
<dbReference type="NCBIfam" id="TIGR02229">
    <property type="entry name" value="caa3_sub_IV"/>
    <property type="match status" value="1"/>
</dbReference>
<evidence type="ECO:0000256" key="6">
    <source>
        <dbReference type="SAM" id="Phobius"/>
    </source>
</evidence>
<dbReference type="AlphaFoldDB" id="A0A381TDI9"/>
<organism evidence="7">
    <name type="scientific">marine metagenome</name>
    <dbReference type="NCBI Taxonomy" id="408172"/>
    <lineage>
        <taxon>unclassified sequences</taxon>
        <taxon>metagenomes</taxon>
        <taxon>ecological metagenomes</taxon>
    </lineage>
</organism>
<evidence type="ECO:0000256" key="3">
    <source>
        <dbReference type="ARBA" id="ARBA00022692"/>
    </source>
</evidence>
<dbReference type="EMBL" id="UINC01004368">
    <property type="protein sequence ID" value="SVA13819.1"/>
    <property type="molecule type" value="Genomic_DNA"/>
</dbReference>
<protein>
    <recommendedName>
        <fullName evidence="8">Caa(3)-type oxidase subunit IV</fullName>
    </recommendedName>
</protein>
<keyword evidence="5 6" id="KW-0472">Membrane</keyword>
<proteinExistence type="predicted"/>
<reference evidence="7" key="1">
    <citation type="submission" date="2018-05" db="EMBL/GenBank/DDBJ databases">
        <authorList>
            <person name="Lanie J.A."/>
            <person name="Ng W.-L."/>
            <person name="Kazmierczak K.M."/>
            <person name="Andrzejewski T.M."/>
            <person name="Davidsen T.M."/>
            <person name="Wayne K.J."/>
            <person name="Tettelin H."/>
            <person name="Glass J.I."/>
            <person name="Rusch D."/>
            <person name="Podicherti R."/>
            <person name="Tsui H.-C.T."/>
            <person name="Winkler M.E."/>
        </authorList>
    </citation>
    <scope>NUCLEOTIDE SEQUENCE</scope>
</reference>
<evidence type="ECO:0000256" key="5">
    <source>
        <dbReference type="ARBA" id="ARBA00023136"/>
    </source>
</evidence>